<evidence type="ECO:0000313" key="2">
    <source>
        <dbReference type="Proteomes" id="UP001140074"/>
    </source>
</evidence>
<dbReference type="EMBL" id="JANBUY010000027">
    <property type="protein sequence ID" value="KAJ2866997.1"/>
    <property type="molecule type" value="Genomic_DNA"/>
</dbReference>
<dbReference type="PANTHER" id="PTHR36987">
    <property type="entry name" value="NADH DEHYDROGENASE [UBIQUINONE] 1 BETA SUBCOMPLEX SUBUNIT 2-LIKE"/>
    <property type="match status" value="1"/>
</dbReference>
<gene>
    <name evidence="1" type="ORF">GGH94_001164</name>
</gene>
<dbReference type="PANTHER" id="PTHR36987:SF1">
    <property type="entry name" value="NADH DEHYDROGENASE [UBIQUINONE] 1 BETA SUBCOMPLEX SUBUNIT 2"/>
    <property type="match status" value="1"/>
</dbReference>
<accession>A0A9W8IUT8</accession>
<organism evidence="1 2">
    <name type="scientific">Coemansia aciculifera</name>
    <dbReference type="NCBI Taxonomy" id="417176"/>
    <lineage>
        <taxon>Eukaryota</taxon>
        <taxon>Fungi</taxon>
        <taxon>Fungi incertae sedis</taxon>
        <taxon>Zoopagomycota</taxon>
        <taxon>Kickxellomycotina</taxon>
        <taxon>Kickxellomycetes</taxon>
        <taxon>Kickxellales</taxon>
        <taxon>Kickxellaceae</taxon>
        <taxon>Coemansia</taxon>
    </lineage>
</organism>
<dbReference type="GO" id="GO:0005743">
    <property type="term" value="C:mitochondrial inner membrane"/>
    <property type="evidence" value="ECO:0007669"/>
    <property type="project" value="InterPro"/>
</dbReference>
<proteinExistence type="predicted"/>
<sequence>MRAGPFAGYIVPKAGLGYRIVSKTLGASMWFWMMYRIKEDGPVAFGLRHPWDHGDHSDHGHGEKH</sequence>
<dbReference type="Proteomes" id="UP001140074">
    <property type="component" value="Unassembled WGS sequence"/>
</dbReference>
<evidence type="ECO:0000313" key="1">
    <source>
        <dbReference type="EMBL" id="KAJ2866997.1"/>
    </source>
</evidence>
<name>A0A9W8IUT8_9FUNG</name>
<reference evidence="1" key="1">
    <citation type="submission" date="2022-07" db="EMBL/GenBank/DDBJ databases">
        <title>Phylogenomic reconstructions and comparative analyses of Kickxellomycotina fungi.</title>
        <authorList>
            <person name="Reynolds N.K."/>
            <person name="Stajich J.E."/>
            <person name="Barry K."/>
            <person name="Grigoriev I.V."/>
            <person name="Crous P."/>
            <person name="Smith M.E."/>
        </authorList>
    </citation>
    <scope>NUCLEOTIDE SEQUENCE</scope>
    <source>
        <strain evidence="1">RSA 476</strain>
    </source>
</reference>
<dbReference type="AlphaFoldDB" id="A0A9W8IUT8"/>
<keyword evidence="2" id="KW-1185">Reference proteome</keyword>
<dbReference type="InterPro" id="IPR044980">
    <property type="entry name" value="NDUFB2_plant/fungi"/>
</dbReference>
<dbReference type="GO" id="GO:0045271">
    <property type="term" value="C:respiratory chain complex I"/>
    <property type="evidence" value="ECO:0007669"/>
    <property type="project" value="InterPro"/>
</dbReference>
<protein>
    <submittedName>
        <fullName evidence="1">Uncharacterized protein</fullName>
    </submittedName>
</protein>
<comment type="caution">
    <text evidence="1">The sequence shown here is derived from an EMBL/GenBank/DDBJ whole genome shotgun (WGS) entry which is preliminary data.</text>
</comment>